<protein>
    <recommendedName>
        <fullName evidence="3">Ribosomal protein L7/L12 C-terminal domain-containing protein</fullName>
    </recommendedName>
</protein>
<keyword evidence="2" id="KW-1185">Reference proteome</keyword>
<dbReference type="OrthoDB" id="3298842at2"/>
<accession>A0A1H6EQG2</accession>
<organism evidence="1 2">
    <name type="scientific">Nonomuraea solani</name>
    <dbReference type="NCBI Taxonomy" id="1144553"/>
    <lineage>
        <taxon>Bacteria</taxon>
        <taxon>Bacillati</taxon>
        <taxon>Actinomycetota</taxon>
        <taxon>Actinomycetes</taxon>
        <taxon>Streptosporangiales</taxon>
        <taxon>Streptosporangiaceae</taxon>
        <taxon>Nonomuraea</taxon>
    </lineage>
</organism>
<evidence type="ECO:0000313" key="2">
    <source>
        <dbReference type="Proteomes" id="UP000236732"/>
    </source>
</evidence>
<dbReference type="EMBL" id="FNVT01000013">
    <property type="protein sequence ID" value="SEG99643.1"/>
    <property type="molecule type" value="Genomic_DNA"/>
</dbReference>
<dbReference type="InterPro" id="IPR014719">
    <property type="entry name" value="Ribosomal_bL12_C/ClpS-like"/>
</dbReference>
<dbReference type="Gene3D" id="3.30.1390.10">
    <property type="match status" value="1"/>
</dbReference>
<proteinExistence type="predicted"/>
<evidence type="ECO:0008006" key="3">
    <source>
        <dbReference type="Google" id="ProtNLM"/>
    </source>
</evidence>
<dbReference type="AlphaFoldDB" id="A0A1H6EQG2"/>
<evidence type="ECO:0000313" key="1">
    <source>
        <dbReference type="EMBL" id="SEG99643.1"/>
    </source>
</evidence>
<dbReference type="Proteomes" id="UP000236732">
    <property type="component" value="Unassembled WGS sequence"/>
</dbReference>
<gene>
    <name evidence="1" type="ORF">SAMN05444920_113239</name>
</gene>
<name>A0A1H6EQG2_9ACTN</name>
<reference evidence="1 2" key="1">
    <citation type="submission" date="2016-10" db="EMBL/GenBank/DDBJ databases">
        <authorList>
            <person name="de Groot N.N."/>
        </authorList>
    </citation>
    <scope>NUCLEOTIDE SEQUENCE [LARGE SCALE GENOMIC DNA]</scope>
    <source>
        <strain evidence="1 2">CGMCC 4.7037</strain>
    </source>
</reference>
<sequence length="82" mass="9153">MESLEQRIARLEKQVAYLQRHLGIDPAVIDSIPNGSALPPQFYQELRNGKTIMAIKIYRKATGASLLEAKNAVEAMERQLGT</sequence>
<dbReference type="RefSeq" id="WP_103960831.1">
    <property type="nucleotide sequence ID" value="NZ_FNVT01000013.1"/>
</dbReference>